<evidence type="ECO:0000313" key="3">
    <source>
        <dbReference type="EMBL" id="CAF3505161.1"/>
    </source>
</evidence>
<evidence type="ECO:0000256" key="1">
    <source>
        <dbReference type="SAM" id="Phobius"/>
    </source>
</evidence>
<dbReference type="Gene3D" id="1.20.1070.10">
    <property type="entry name" value="Rhodopsin 7-helix transmembrane proteins"/>
    <property type="match status" value="1"/>
</dbReference>
<reference evidence="3" key="1">
    <citation type="submission" date="2021-02" db="EMBL/GenBank/DDBJ databases">
        <authorList>
            <person name="Nowell W R."/>
        </authorList>
    </citation>
    <scope>NUCLEOTIDE SEQUENCE</scope>
</reference>
<dbReference type="Proteomes" id="UP000663844">
    <property type="component" value="Unassembled WGS sequence"/>
</dbReference>
<feature type="transmembrane region" description="Helical" evidence="1">
    <location>
        <begin position="571"/>
        <end position="594"/>
    </location>
</feature>
<dbReference type="AlphaFoldDB" id="A0A818HEV6"/>
<evidence type="ECO:0000256" key="2">
    <source>
        <dbReference type="SAM" id="SignalP"/>
    </source>
</evidence>
<dbReference type="CDD" id="cd00637">
    <property type="entry name" value="7tm_classA_rhodopsin-like"/>
    <property type="match status" value="1"/>
</dbReference>
<feature type="transmembrane region" description="Helical" evidence="1">
    <location>
        <begin position="443"/>
        <end position="461"/>
    </location>
</feature>
<name>A0A818HEV6_9BILA</name>
<keyword evidence="1" id="KW-0812">Transmembrane</keyword>
<feature type="signal peptide" evidence="2">
    <location>
        <begin position="1"/>
        <end position="19"/>
    </location>
</feature>
<feature type="transmembrane region" description="Helical" evidence="1">
    <location>
        <begin position="349"/>
        <end position="367"/>
    </location>
</feature>
<keyword evidence="2" id="KW-0732">Signal</keyword>
<protein>
    <recommendedName>
        <fullName evidence="5">G-protein coupled receptors family 1 profile domain-containing protein</fullName>
    </recommendedName>
</protein>
<feature type="chain" id="PRO_5032944113" description="G-protein coupled receptors family 1 profile domain-containing protein" evidence="2">
    <location>
        <begin position="20"/>
        <end position="608"/>
    </location>
</feature>
<keyword evidence="1" id="KW-0472">Membrane</keyword>
<dbReference type="EMBL" id="CAJOAZ010000045">
    <property type="protein sequence ID" value="CAF3505161.1"/>
    <property type="molecule type" value="Genomic_DNA"/>
</dbReference>
<proteinExistence type="predicted"/>
<feature type="transmembrane region" description="Helical" evidence="1">
    <location>
        <begin position="317"/>
        <end position="337"/>
    </location>
</feature>
<feature type="transmembrane region" description="Helical" evidence="1">
    <location>
        <begin position="409"/>
        <end position="431"/>
    </location>
</feature>
<accession>A0A818HEV6</accession>
<gene>
    <name evidence="3" type="ORF">OXD698_LOCUS1549</name>
</gene>
<keyword evidence="1" id="KW-1133">Transmembrane helix</keyword>
<sequence>MKILLVFLFISSSEQLVCIFRNNFQFSTNPFDAEKYKTALNSSQPVRTQIQKCRVELTFDYNKQFLRVAFHPERPTPGNDKLGRPRFVTTFSLDSSVSTNESVLIYTCSKTEACDRDFVLNLSPWQLYHNYSQLQIEMADILIKKNNEPVRCIVNSSEQKLEKCDTGMCRLQIDARNNTSTYHGQCVGDKKASANVEITSISDGQLFVFKHRVHYICMYDECNNAITVNKVLNAILHLYNVSKMFTNENIENQPSSSDQILSNTTEEIMPLGNTTKAIMPLGNTTKAIMPLGNTTMLIRTLVFNNLDQTTTGPNNTAMYTFLFYLIFGNIGNILKTLFFLQQPLKSCPCTIYILCATISHFFTLNNIPLLNLLSNDRIIIGFGQTSNKTIVENLFIPSQYSIKMCQIRIYFHMWSSNFSLQVLVFASINRFCMCLKKKNQKQYLIICIIWALISLHYLMDFTISNNYCAPKNIFIWGIKFSSIYLCQSILLIIFGILTIIYRQKRTIFIRRNEPYERHHVETQLTSMIITEIILVILSSLPYTIYIIYRLITIERSRNSIDIMYENIIERLLRLTIFFEASCGFYIYLFTLTSLKKRFLHILRRKLRH</sequence>
<organism evidence="3 4">
    <name type="scientific">Adineta steineri</name>
    <dbReference type="NCBI Taxonomy" id="433720"/>
    <lineage>
        <taxon>Eukaryota</taxon>
        <taxon>Metazoa</taxon>
        <taxon>Spiralia</taxon>
        <taxon>Gnathifera</taxon>
        <taxon>Rotifera</taxon>
        <taxon>Eurotatoria</taxon>
        <taxon>Bdelloidea</taxon>
        <taxon>Adinetida</taxon>
        <taxon>Adinetidae</taxon>
        <taxon>Adineta</taxon>
    </lineage>
</organism>
<dbReference type="SUPFAM" id="SSF81321">
    <property type="entry name" value="Family A G protein-coupled receptor-like"/>
    <property type="match status" value="1"/>
</dbReference>
<evidence type="ECO:0000313" key="4">
    <source>
        <dbReference type="Proteomes" id="UP000663844"/>
    </source>
</evidence>
<evidence type="ECO:0008006" key="5">
    <source>
        <dbReference type="Google" id="ProtNLM"/>
    </source>
</evidence>
<feature type="transmembrane region" description="Helical" evidence="1">
    <location>
        <begin position="532"/>
        <end position="551"/>
    </location>
</feature>
<comment type="caution">
    <text evidence="3">The sequence shown here is derived from an EMBL/GenBank/DDBJ whole genome shotgun (WGS) entry which is preliminary data.</text>
</comment>
<feature type="transmembrane region" description="Helical" evidence="1">
    <location>
        <begin position="473"/>
        <end position="501"/>
    </location>
</feature>